<dbReference type="OrthoDB" id="6258311at2759"/>
<dbReference type="Proteomes" id="UP000784294">
    <property type="component" value="Unassembled WGS sequence"/>
</dbReference>
<evidence type="ECO:0000313" key="3">
    <source>
        <dbReference type="Proteomes" id="UP000784294"/>
    </source>
</evidence>
<feature type="region of interest" description="Disordered" evidence="1">
    <location>
        <begin position="43"/>
        <end position="99"/>
    </location>
</feature>
<evidence type="ECO:0000313" key="2">
    <source>
        <dbReference type="EMBL" id="VEL31775.1"/>
    </source>
</evidence>
<comment type="caution">
    <text evidence="2">The sequence shown here is derived from an EMBL/GenBank/DDBJ whole genome shotgun (WGS) entry which is preliminary data.</text>
</comment>
<protein>
    <submittedName>
        <fullName evidence="2">Uncharacterized protein</fullName>
    </submittedName>
</protein>
<dbReference type="AlphaFoldDB" id="A0A448X9Z0"/>
<reference evidence="2" key="1">
    <citation type="submission" date="2018-11" db="EMBL/GenBank/DDBJ databases">
        <authorList>
            <consortium name="Pathogen Informatics"/>
        </authorList>
    </citation>
    <scope>NUCLEOTIDE SEQUENCE</scope>
</reference>
<organism evidence="2 3">
    <name type="scientific">Protopolystoma xenopodis</name>
    <dbReference type="NCBI Taxonomy" id="117903"/>
    <lineage>
        <taxon>Eukaryota</taxon>
        <taxon>Metazoa</taxon>
        <taxon>Spiralia</taxon>
        <taxon>Lophotrochozoa</taxon>
        <taxon>Platyhelminthes</taxon>
        <taxon>Monogenea</taxon>
        <taxon>Polyopisthocotylea</taxon>
        <taxon>Polystomatidea</taxon>
        <taxon>Polystomatidae</taxon>
        <taxon>Protopolystoma</taxon>
    </lineage>
</organism>
<gene>
    <name evidence="2" type="ORF">PXEA_LOCUS25215</name>
</gene>
<keyword evidence="3" id="KW-1185">Reference proteome</keyword>
<sequence length="120" mass="13425">MAEVSTRRRGRSWLAIHRRYPATAPRGDFCLLGFPPGPVRPSLCGHRESGLDLDPPPSGDRSISAPCLTRTPDQHEPATIRTPHPAGSRHLASKSLDYRRAPPRPAVQITHFFFTKYVYN</sequence>
<proteinExistence type="predicted"/>
<name>A0A448X9Z0_9PLAT</name>
<dbReference type="EMBL" id="CAAALY010126351">
    <property type="protein sequence ID" value="VEL31775.1"/>
    <property type="molecule type" value="Genomic_DNA"/>
</dbReference>
<evidence type="ECO:0000256" key="1">
    <source>
        <dbReference type="SAM" id="MobiDB-lite"/>
    </source>
</evidence>
<accession>A0A448X9Z0</accession>